<evidence type="ECO:0000256" key="3">
    <source>
        <dbReference type="ARBA" id="ARBA00022982"/>
    </source>
</evidence>
<feature type="chain" id="PRO_5044781288" description="Phytocyanin domain-containing protein" evidence="6">
    <location>
        <begin position="22"/>
        <end position="187"/>
    </location>
</feature>
<dbReference type="Proteomes" id="UP001603857">
    <property type="component" value="Unassembled WGS sequence"/>
</dbReference>
<dbReference type="PROSITE" id="PS51485">
    <property type="entry name" value="PHYTOCYANIN"/>
    <property type="match status" value="1"/>
</dbReference>
<comment type="caution">
    <text evidence="8">The sequence shown here is derived from an EMBL/GenBank/DDBJ whole genome shotgun (WGS) entry which is preliminary data.</text>
</comment>
<evidence type="ECO:0000313" key="9">
    <source>
        <dbReference type="Proteomes" id="UP001603857"/>
    </source>
</evidence>
<keyword evidence="5" id="KW-0325">Glycoprotein</keyword>
<keyword evidence="9" id="KW-1185">Reference proteome</keyword>
<evidence type="ECO:0000256" key="1">
    <source>
        <dbReference type="ARBA" id="ARBA00022448"/>
    </source>
</evidence>
<dbReference type="InterPro" id="IPR008972">
    <property type="entry name" value="Cupredoxin"/>
</dbReference>
<reference evidence="8 9" key="1">
    <citation type="submission" date="2024-08" db="EMBL/GenBank/DDBJ databases">
        <title>Insights into the chromosomal genome structure of Flemingia macrophylla.</title>
        <authorList>
            <person name="Ding Y."/>
            <person name="Zhao Y."/>
            <person name="Bi W."/>
            <person name="Wu M."/>
            <person name="Zhao G."/>
            <person name="Gong Y."/>
            <person name="Li W."/>
            <person name="Zhang P."/>
        </authorList>
    </citation>
    <scope>NUCLEOTIDE SEQUENCE [LARGE SCALE GENOMIC DNA]</scope>
    <source>
        <strain evidence="8">DYQJB</strain>
        <tissue evidence="8">Leaf</tissue>
    </source>
</reference>
<dbReference type="Pfam" id="PF02298">
    <property type="entry name" value="Cu_bind_like"/>
    <property type="match status" value="1"/>
</dbReference>
<keyword evidence="3" id="KW-0249">Electron transport</keyword>
<gene>
    <name evidence="8" type="ORF">Fmac_024067</name>
</gene>
<dbReference type="FunFam" id="2.60.40.420:FF:000003">
    <property type="entry name" value="Blue copper"/>
    <property type="match status" value="1"/>
</dbReference>
<evidence type="ECO:0000256" key="5">
    <source>
        <dbReference type="ARBA" id="ARBA00023180"/>
    </source>
</evidence>
<name>A0ABD1LNC8_9FABA</name>
<keyword evidence="2" id="KW-0479">Metal-binding</keyword>
<accession>A0ABD1LNC8</accession>
<dbReference type="EMBL" id="JBGMDY010000008">
    <property type="protein sequence ID" value="KAL2325009.1"/>
    <property type="molecule type" value="Genomic_DNA"/>
</dbReference>
<sequence length="187" mass="19839">MEKALLVYSLLFSLAIITCSATTYTVGDSSGWDISTNLDTWIADKNFKVGDALVFQYSSGQSVEEVTKANYDTCNTTNVLATYGNGNTTVPLTRAGDRYFVSGNKLYCLGGMKLHVHVQGDGKSLSVAPTLAPKAVAGSDQNTATLPQSPSSKKNAHFSLGAVNSARDVLKLACVAFMASVYGMMNI</sequence>
<keyword evidence="1" id="KW-0813">Transport</keyword>
<dbReference type="SUPFAM" id="SSF49503">
    <property type="entry name" value="Cupredoxins"/>
    <property type="match status" value="1"/>
</dbReference>
<dbReference type="GO" id="GO:0046872">
    <property type="term" value="F:metal ion binding"/>
    <property type="evidence" value="ECO:0007669"/>
    <property type="project" value="UniProtKB-KW"/>
</dbReference>
<evidence type="ECO:0000256" key="4">
    <source>
        <dbReference type="ARBA" id="ARBA00023008"/>
    </source>
</evidence>
<organism evidence="8 9">
    <name type="scientific">Flemingia macrophylla</name>
    <dbReference type="NCBI Taxonomy" id="520843"/>
    <lineage>
        <taxon>Eukaryota</taxon>
        <taxon>Viridiplantae</taxon>
        <taxon>Streptophyta</taxon>
        <taxon>Embryophyta</taxon>
        <taxon>Tracheophyta</taxon>
        <taxon>Spermatophyta</taxon>
        <taxon>Magnoliopsida</taxon>
        <taxon>eudicotyledons</taxon>
        <taxon>Gunneridae</taxon>
        <taxon>Pentapetalae</taxon>
        <taxon>rosids</taxon>
        <taxon>fabids</taxon>
        <taxon>Fabales</taxon>
        <taxon>Fabaceae</taxon>
        <taxon>Papilionoideae</taxon>
        <taxon>50 kb inversion clade</taxon>
        <taxon>NPAAA clade</taxon>
        <taxon>indigoferoid/millettioid clade</taxon>
        <taxon>Phaseoleae</taxon>
        <taxon>Flemingia</taxon>
    </lineage>
</organism>
<dbReference type="PANTHER" id="PTHR33021">
    <property type="entry name" value="BLUE COPPER PROTEIN"/>
    <property type="match status" value="1"/>
</dbReference>
<feature type="signal peptide" evidence="6">
    <location>
        <begin position="1"/>
        <end position="21"/>
    </location>
</feature>
<dbReference type="InterPro" id="IPR003245">
    <property type="entry name" value="Phytocyanin_dom"/>
</dbReference>
<proteinExistence type="predicted"/>
<evidence type="ECO:0000259" key="7">
    <source>
        <dbReference type="PROSITE" id="PS51485"/>
    </source>
</evidence>
<feature type="domain" description="Phytocyanin" evidence="7">
    <location>
        <begin position="22"/>
        <end position="120"/>
    </location>
</feature>
<evidence type="ECO:0000256" key="6">
    <source>
        <dbReference type="SAM" id="SignalP"/>
    </source>
</evidence>
<evidence type="ECO:0000256" key="2">
    <source>
        <dbReference type="ARBA" id="ARBA00022723"/>
    </source>
</evidence>
<dbReference type="PANTHER" id="PTHR33021:SF70">
    <property type="entry name" value="PHYTOCYANIN DOMAIN-CONTAINING PROTEIN"/>
    <property type="match status" value="1"/>
</dbReference>
<protein>
    <recommendedName>
        <fullName evidence="7">Phytocyanin domain-containing protein</fullName>
    </recommendedName>
</protein>
<evidence type="ECO:0000313" key="8">
    <source>
        <dbReference type="EMBL" id="KAL2325009.1"/>
    </source>
</evidence>
<dbReference type="AlphaFoldDB" id="A0ABD1LNC8"/>
<dbReference type="Gene3D" id="2.60.40.420">
    <property type="entry name" value="Cupredoxins - blue copper proteins"/>
    <property type="match status" value="1"/>
</dbReference>
<dbReference type="CDD" id="cd04216">
    <property type="entry name" value="Phytocyanin"/>
    <property type="match status" value="1"/>
</dbReference>
<keyword evidence="6" id="KW-0732">Signal</keyword>
<keyword evidence="4" id="KW-0186">Copper</keyword>
<dbReference type="InterPro" id="IPR039391">
    <property type="entry name" value="Phytocyanin-like"/>
</dbReference>